<dbReference type="InterPro" id="IPR011074">
    <property type="entry name" value="CRAL/TRIO_N_dom"/>
</dbReference>
<protein>
    <recommendedName>
        <fullName evidence="5">CRAL-TRIO domain-containing protein</fullName>
    </recommendedName>
</protein>
<feature type="compositionally biased region" description="Low complexity" evidence="4">
    <location>
        <begin position="731"/>
        <end position="744"/>
    </location>
</feature>
<dbReference type="SUPFAM" id="SSF52087">
    <property type="entry name" value="CRAL/TRIO domain"/>
    <property type="match status" value="1"/>
</dbReference>
<dbReference type="Gene3D" id="1.10.8.20">
    <property type="entry name" value="N-terminal domain of phosphatidylinositol transfer protein sec14p"/>
    <property type="match status" value="1"/>
</dbReference>
<evidence type="ECO:0000256" key="3">
    <source>
        <dbReference type="ARBA" id="ARBA00038020"/>
    </source>
</evidence>
<evidence type="ECO:0000256" key="2">
    <source>
        <dbReference type="ARBA" id="ARBA00004395"/>
    </source>
</evidence>
<dbReference type="InterPro" id="IPR001251">
    <property type="entry name" value="CRAL-TRIO_dom"/>
</dbReference>
<dbReference type="SMART" id="SM01100">
    <property type="entry name" value="CRAL_TRIO_N"/>
    <property type="match status" value="1"/>
</dbReference>
<feature type="region of interest" description="Disordered" evidence="4">
    <location>
        <begin position="594"/>
        <end position="773"/>
    </location>
</feature>
<dbReference type="SUPFAM" id="SSF46938">
    <property type="entry name" value="CRAL/TRIO N-terminal domain"/>
    <property type="match status" value="1"/>
</dbReference>
<feature type="region of interest" description="Disordered" evidence="4">
    <location>
        <begin position="489"/>
        <end position="518"/>
    </location>
</feature>
<evidence type="ECO:0000313" key="6">
    <source>
        <dbReference type="EMBL" id="CAD8774123.1"/>
    </source>
</evidence>
<feature type="compositionally biased region" description="Basic and acidic residues" evidence="4">
    <location>
        <begin position="619"/>
        <end position="635"/>
    </location>
</feature>
<dbReference type="InterPro" id="IPR036273">
    <property type="entry name" value="CRAL/TRIO_N_dom_sf"/>
</dbReference>
<dbReference type="AlphaFoldDB" id="A0A7S0UWT5"/>
<dbReference type="CDD" id="cd00170">
    <property type="entry name" value="SEC14"/>
    <property type="match status" value="1"/>
</dbReference>
<feature type="region of interest" description="Disordered" evidence="4">
    <location>
        <begin position="434"/>
        <end position="476"/>
    </location>
</feature>
<dbReference type="Gene3D" id="3.40.525.10">
    <property type="entry name" value="CRAL-TRIO lipid binding domain"/>
    <property type="match status" value="1"/>
</dbReference>
<dbReference type="GO" id="GO:0000139">
    <property type="term" value="C:Golgi membrane"/>
    <property type="evidence" value="ECO:0007669"/>
    <property type="project" value="UniProtKB-SubCell"/>
</dbReference>
<feature type="compositionally biased region" description="Basic and acidic residues" evidence="4">
    <location>
        <begin position="643"/>
        <end position="668"/>
    </location>
</feature>
<dbReference type="SMART" id="SM00516">
    <property type="entry name" value="SEC14"/>
    <property type="match status" value="1"/>
</dbReference>
<dbReference type="Pfam" id="PF00650">
    <property type="entry name" value="CRAL_TRIO"/>
    <property type="match status" value="1"/>
</dbReference>
<reference evidence="6" key="1">
    <citation type="submission" date="2021-01" db="EMBL/GenBank/DDBJ databases">
        <authorList>
            <person name="Corre E."/>
            <person name="Pelletier E."/>
            <person name="Niang G."/>
            <person name="Scheremetjew M."/>
            <person name="Finn R."/>
            <person name="Kale V."/>
            <person name="Holt S."/>
            <person name="Cochrane G."/>
            <person name="Meng A."/>
            <person name="Brown T."/>
            <person name="Cohen L."/>
        </authorList>
    </citation>
    <scope>NUCLEOTIDE SEQUENCE</scope>
    <source>
        <strain evidence="6">SAG 63-3</strain>
    </source>
</reference>
<feature type="compositionally biased region" description="Pro residues" evidence="4">
    <location>
        <begin position="444"/>
        <end position="469"/>
    </location>
</feature>
<dbReference type="InterPro" id="IPR036865">
    <property type="entry name" value="CRAL-TRIO_dom_sf"/>
</dbReference>
<feature type="compositionally biased region" description="Low complexity" evidence="4">
    <location>
        <begin position="392"/>
        <end position="408"/>
    </location>
</feature>
<comment type="subcellular location">
    <subcellularLocation>
        <location evidence="1">Cell membrane</location>
        <topology evidence="1">Peripheral membrane protein</topology>
    </subcellularLocation>
    <subcellularLocation>
        <location evidence="2">Golgi apparatus membrane</location>
        <topology evidence="2">Peripheral membrane protein</topology>
    </subcellularLocation>
</comment>
<evidence type="ECO:0000256" key="1">
    <source>
        <dbReference type="ARBA" id="ARBA00004202"/>
    </source>
</evidence>
<feature type="compositionally biased region" description="Basic and acidic residues" evidence="4">
    <location>
        <begin position="594"/>
        <end position="607"/>
    </location>
</feature>
<feature type="compositionally biased region" description="Polar residues" evidence="4">
    <location>
        <begin position="702"/>
        <end position="725"/>
    </location>
</feature>
<comment type="similarity">
    <text evidence="3">Belongs to the SFH family.</text>
</comment>
<gene>
    <name evidence="6" type="ORF">PPAR00522_LOCUS10530</name>
</gene>
<dbReference type="EMBL" id="HBFM01016513">
    <property type="protein sequence ID" value="CAD8774123.1"/>
    <property type="molecule type" value="Transcribed_RNA"/>
</dbReference>
<name>A0A7S0UWT5_9CHLO</name>
<feature type="region of interest" description="Disordered" evidence="4">
    <location>
        <begin position="390"/>
        <end position="413"/>
    </location>
</feature>
<dbReference type="InterPro" id="IPR051026">
    <property type="entry name" value="PI/PC_transfer"/>
</dbReference>
<proteinExistence type="inferred from homology"/>
<feature type="compositionally biased region" description="Polar residues" evidence="4">
    <location>
        <begin position="764"/>
        <end position="773"/>
    </location>
</feature>
<sequence length="773" mass="85096">MPKAPPPNFPLRRFQGRIEWPIEKVIDDWGLNPEQQEAYVEEFRSILEELGAWNYDEHDYYTLRRFLRARTYDFERAKKMWLDHLAWREAHDVDSLLNDFFFEERAPFLKVYPQGYHKTDKLGRPVYIQLLGQINVPEIKKVTDEDRMFKFHIQEYERCVKVILPICSKMQQRSIDTTFGIMDVKGVGLSALTGEIKGMLTKFTKTDQDNYPEMAGHICIINAPTVFRMIWNFVKGLIDPRTQQKIEILGSDYLTSLKKWIDIEDIPTFLGGKSKGSLVDDEGPWNDEALLEKLDIDAAALKHGVRIHEAVRTKKETNVEMESTEAFEDGESTVKRMAGAVEEVVDNAEETMRETNDGRGGGGESEVALPKKTQSTNGVMSQVKADGKALVSPSTISPSTISSSALPPSLTPLPPTTASVEAVTVEHVRVALGSSAASSHPHPHPPLLPATGLPPKPLLPPAVAHPPPHSTSGDSALLLLGASPSLAGAHPSKGSITSHHHPSLSANGILTGSSSSASGAARTKTLIERIYALERRIPVEDLEKFRSRMQASGEAVATASSRSAPEGSLLGRIEVLEEALDMLMFSQEVAMAAAKEKEKEKDRDKDRDKKKKTAIGAEDGVKKTAETNKEAAKGDEEGEGEGEEGKRGRDNQKKYGIDSRNREIDHGRKDNRRNSSSSNNSNNESRNGHHQQQQMMSNNHNPSVSSDKGANSSPSKASGHSSQSHGRFPPSQGQSQQQEQQQQGVKKHPEGASAAGTHAPLPRQDNSTCCVVM</sequence>
<dbReference type="GO" id="GO:0005886">
    <property type="term" value="C:plasma membrane"/>
    <property type="evidence" value="ECO:0007669"/>
    <property type="project" value="UniProtKB-SubCell"/>
</dbReference>
<dbReference type="PANTHER" id="PTHR45657">
    <property type="entry name" value="CRAL-TRIO DOMAIN-CONTAINING PROTEIN YKL091C-RELATED"/>
    <property type="match status" value="1"/>
</dbReference>
<evidence type="ECO:0000256" key="4">
    <source>
        <dbReference type="SAM" id="MobiDB-lite"/>
    </source>
</evidence>
<feature type="domain" description="CRAL-TRIO" evidence="5">
    <location>
        <begin position="104"/>
        <end position="278"/>
    </location>
</feature>
<evidence type="ECO:0000259" key="5">
    <source>
        <dbReference type="PROSITE" id="PS50191"/>
    </source>
</evidence>
<dbReference type="PANTHER" id="PTHR45657:SF1">
    <property type="entry name" value="CRAL-TRIO DOMAIN-CONTAINING PROTEIN YKL091C-RELATED"/>
    <property type="match status" value="1"/>
</dbReference>
<organism evidence="6">
    <name type="scientific">Polytomella parva</name>
    <dbReference type="NCBI Taxonomy" id="51329"/>
    <lineage>
        <taxon>Eukaryota</taxon>
        <taxon>Viridiplantae</taxon>
        <taxon>Chlorophyta</taxon>
        <taxon>core chlorophytes</taxon>
        <taxon>Chlorophyceae</taxon>
        <taxon>CS clade</taxon>
        <taxon>Chlamydomonadales</taxon>
        <taxon>Chlamydomonadaceae</taxon>
        <taxon>Polytomella</taxon>
    </lineage>
</organism>
<accession>A0A7S0UWT5</accession>
<feature type="compositionally biased region" description="Low complexity" evidence="4">
    <location>
        <begin position="674"/>
        <end position="701"/>
    </location>
</feature>
<dbReference type="PROSITE" id="PS50191">
    <property type="entry name" value="CRAL_TRIO"/>
    <property type="match status" value="1"/>
</dbReference>